<gene>
    <name evidence="2" type="ORF">DIU77_15955</name>
</gene>
<protein>
    <submittedName>
        <fullName evidence="2">Uncharacterized protein</fullName>
    </submittedName>
</protein>
<reference evidence="2" key="1">
    <citation type="submission" date="2018-05" db="EMBL/GenBank/DDBJ databases">
        <authorList>
            <person name="Lanie J.A."/>
            <person name="Ng W.-L."/>
            <person name="Kazmierczak K.M."/>
            <person name="Andrzejewski T.M."/>
            <person name="Davidsen T.M."/>
            <person name="Wayne K.J."/>
            <person name="Tettelin H."/>
            <person name="Glass J.I."/>
            <person name="Rusch D."/>
            <person name="Podicherti R."/>
            <person name="Tsui H.-C.T."/>
            <person name="Winkler M.E."/>
        </authorList>
    </citation>
    <scope>NUCLEOTIDE SEQUENCE</scope>
    <source>
        <strain evidence="2">ZC4RG45</strain>
    </source>
</reference>
<evidence type="ECO:0000256" key="1">
    <source>
        <dbReference type="SAM" id="MobiDB-lite"/>
    </source>
</evidence>
<comment type="caution">
    <text evidence="2">The sequence shown here is derived from an EMBL/GenBank/DDBJ whole genome shotgun (WGS) entry which is preliminary data.</text>
</comment>
<dbReference type="EMBL" id="QGUI01000704">
    <property type="protein sequence ID" value="PZM92406.1"/>
    <property type="molecule type" value="Genomic_DNA"/>
</dbReference>
<organism evidence="2">
    <name type="scientific">Thermocrispum agreste</name>
    <dbReference type="NCBI Taxonomy" id="37925"/>
    <lineage>
        <taxon>Bacteria</taxon>
        <taxon>Bacillati</taxon>
        <taxon>Actinomycetota</taxon>
        <taxon>Actinomycetes</taxon>
        <taxon>Pseudonocardiales</taxon>
        <taxon>Pseudonocardiaceae</taxon>
        <taxon>Thermocrispum</taxon>
    </lineage>
</organism>
<sequence length="73" mass="7646">MTGKDVVRVVLVWQQGSGEPHSMDMSPAGGNEYAGRIGPVTGTDQVSWQVTATDAAGRTATSAVQTLPVRRTC</sequence>
<proteinExistence type="predicted"/>
<dbReference type="AlphaFoldDB" id="A0A2W4L9R7"/>
<evidence type="ECO:0000313" key="2">
    <source>
        <dbReference type="EMBL" id="PZM92406.1"/>
    </source>
</evidence>
<name>A0A2W4L9R7_9PSEU</name>
<accession>A0A2W4L9R7</accession>
<feature type="region of interest" description="Disordered" evidence="1">
    <location>
        <begin position="17"/>
        <end position="40"/>
    </location>
</feature>